<accession>A0A9D6UJY3</accession>
<organism evidence="2 3">
    <name type="scientific">Candidatus Saganbacteria bacterium</name>
    <dbReference type="NCBI Taxonomy" id="2575572"/>
    <lineage>
        <taxon>Bacteria</taxon>
        <taxon>Bacillati</taxon>
        <taxon>Saganbacteria</taxon>
    </lineage>
</organism>
<dbReference type="AlphaFoldDB" id="A0A9D6UJY3"/>
<feature type="transmembrane region" description="Helical" evidence="1">
    <location>
        <begin position="142"/>
        <end position="163"/>
    </location>
</feature>
<evidence type="ECO:0000313" key="3">
    <source>
        <dbReference type="Proteomes" id="UP000808761"/>
    </source>
</evidence>
<keyword evidence="1" id="KW-0472">Membrane</keyword>
<reference evidence="2" key="1">
    <citation type="submission" date="2020-07" db="EMBL/GenBank/DDBJ databases">
        <title>Huge and variable diversity of episymbiotic CPR bacteria and DPANN archaea in groundwater ecosystems.</title>
        <authorList>
            <person name="He C.Y."/>
            <person name="Keren R."/>
            <person name="Whittaker M."/>
            <person name="Farag I.F."/>
            <person name="Doudna J."/>
            <person name="Cate J.H.D."/>
            <person name="Banfield J.F."/>
        </authorList>
    </citation>
    <scope>NUCLEOTIDE SEQUENCE</scope>
    <source>
        <strain evidence="2">NC_groundwater_1860_Pr3_B-0.1um_51_7</strain>
    </source>
</reference>
<feature type="transmembrane region" description="Helical" evidence="1">
    <location>
        <begin position="175"/>
        <end position="195"/>
    </location>
</feature>
<feature type="transmembrane region" description="Helical" evidence="1">
    <location>
        <begin position="69"/>
        <end position="93"/>
    </location>
</feature>
<evidence type="ECO:0000256" key="1">
    <source>
        <dbReference type="SAM" id="Phobius"/>
    </source>
</evidence>
<keyword evidence="1" id="KW-0812">Transmembrane</keyword>
<protein>
    <recommendedName>
        <fullName evidence="4">Yip1 domain-containing protein</fullName>
    </recommendedName>
</protein>
<gene>
    <name evidence="2" type="ORF">HZB08_01910</name>
</gene>
<name>A0A9D6UJY3_UNCSA</name>
<feature type="transmembrane region" description="Helical" evidence="1">
    <location>
        <begin position="99"/>
        <end position="121"/>
    </location>
</feature>
<keyword evidence="1" id="KW-1133">Transmembrane helix</keyword>
<sequence length="241" mass="27342">MIKWYLDTWWTIIARPIYFYAKLKEESWKEKALTFFMTSAWILAASSALAVFVLQYIPIGSTLVEGIAGIKFLIILPVLITLALVFFVITALILGGVFIAAFGIMFYLTSFTLHYLCLLWEGKSKAAFAVPMKSGMNHMLQGLFYSSAAILAFLFPVLFAVMTKFNVLDFKLFRVGYNLVYCFTLLYTYGLWAVAVRSVYRVPKWKAFTAALLPIGLLLIFGALFDKIALPRLETWITPLK</sequence>
<dbReference type="EMBL" id="JACRKR010000095">
    <property type="protein sequence ID" value="MBI5078759.1"/>
    <property type="molecule type" value="Genomic_DNA"/>
</dbReference>
<evidence type="ECO:0000313" key="2">
    <source>
        <dbReference type="EMBL" id="MBI5078759.1"/>
    </source>
</evidence>
<feature type="transmembrane region" description="Helical" evidence="1">
    <location>
        <begin position="207"/>
        <end position="225"/>
    </location>
</feature>
<comment type="caution">
    <text evidence="2">The sequence shown here is derived from an EMBL/GenBank/DDBJ whole genome shotgun (WGS) entry which is preliminary data.</text>
</comment>
<dbReference type="Proteomes" id="UP000808761">
    <property type="component" value="Unassembled WGS sequence"/>
</dbReference>
<feature type="transmembrane region" description="Helical" evidence="1">
    <location>
        <begin position="32"/>
        <end position="57"/>
    </location>
</feature>
<evidence type="ECO:0008006" key="4">
    <source>
        <dbReference type="Google" id="ProtNLM"/>
    </source>
</evidence>
<proteinExistence type="predicted"/>